<evidence type="ECO:0000313" key="3">
    <source>
        <dbReference type="Proteomes" id="UP001286313"/>
    </source>
</evidence>
<evidence type="ECO:0000256" key="1">
    <source>
        <dbReference type="SAM" id="MobiDB-lite"/>
    </source>
</evidence>
<evidence type="ECO:0000313" key="2">
    <source>
        <dbReference type="EMBL" id="KAK3875680.1"/>
    </source>
</evidence>
<comment type="caution">
    <text evidence="2">The sequence shown here is derived from an EMBL/GenBank/DDBJ whole genome shotgun (WGS) entry which is preliminary data.</text>
</comment>
<name>A0AAE1KMN3_PETCI</name>
<organism evidence="2 3">
    <name type="scientific">Petrolisthes cinctipes</name>
    <name type="common">Flat porcelain crab</name>
    <dbReference type="NCBI Taxonomy" id="88211"/>
    <lineage>
        <taxon>Eukaryota</taxon>
        <taxon>Metazoa</taxon>
        <taxon>Ecdysozoa</taxon>
        <taxon>Arthropoda</taxon>
        <taxon>Crustacea</taxon>
        <taxon>Multicrustacea</taxon>
        <taxon>Malacostraca</taxon>
        <taxon>Eumalacostraca</taxon>
        <taxon>Eucarida</taxon>
        <taxon>Decapoda</taxon>
        <taxon>Pleocyemata</taxon>
        <taxon>Anomura</taxon>
        <taxon>Galatheoidea</taxon>
        <taxon>Porcellanidae</taxon>
        <taxon>Petrolisthes</taxon>
    </lineage>
</organism>
<dbReference type="Proteomes" id="UP001286313">
    <property type="component" value="Unassembled WGS sequence"/>
</dbReference>
<dbReference type="AlphaFoldDB" id="A0AAE1KMN3"/>
<reference evidence="2" key="1">
    <citation type="submission" date="2023-10" db="EMBL/GenBank/DDBJ databases">
        <title>Genome assemblies of two species of porcelain crab, Petrolisthes cinctipes and Petrolisthes manimaculis (Anomura: Porcellanidae).</title>
        <authorList>
            <person name="Angst P."/>
        </authorList>
    </citation>
    <scope>NUCLEOTIDE SEQUENCE</scope>
    <source>
        <strain evidence="2">PB745_01</strain>
        <tissue evidence="2">Gill</tissue>
    </source>
</reference>
<protein>
    <submittedName>
        <fullName evidence="2">Uncharacterized protein</fullName>
    </submittedName>
</protein>
<sequence>MANISTPLQHCNIIESCVPLQSTSGTNLKPKWMTRRVRNRIREKEDAWIRYRQRRSRARYATYCRKRNYATSAVKEAKYNFEKKLSDEVKTNPRAFYAYARSKTRIKEEVLQLKHPDGSLTDPTRDLHPAQSRIPESFH</sequence>
<feature type="region of interest" description="Disordered" evidence="1">
    <location>
        <begin position="115"/>
        <end position="139"/>
    </location>
</feature>
<gene>
    <name evidence="2" type="ORF">Pcinc_019464</name>
</gene>
<dbReference type="EMBL" id="JAWQEG010001933">
    <property type="protein sequence ID" value="KAK3875680.1"/>
    <property type="molecule type" value="Genomic_DNA"/>
</dbReference>
<accession>A0AAE1KMN3</accession>
<keyword evidence="3" id="KW-1185">Reference proteome</keyword>
<proteinExistence type="predicted"/>
<feature type="compositionally biased region" description="Basic and acidic residues" evidence="1">
    <location>
        <begin position="115"/>
        <end position="128"/>
    </location>
</feature>